<dbReference type="AlphaFoldDB" id="A7H0M3"/>
<sequence length="294" mass="33646">MRKFWLLFCMSAAILSARENPFVPISELNTSVMTTNIVEQYPEFDRQDIKFPSDMSLLLGITIRYRANDGSIKEKVISDINKTVDWKNEYVIEKLKNPEPMVAKKLDVSVTMPELALPKVATPVKISDKNDTNLTAKKDINRTLSMSAPSVVMINLDTQKSNEVVKAQSAQEPAKTPIDVKITPNVKPKTNIHSSSKIVNFMNFVKFDADDGELKILMKSKNIKHFAYEDNKIVMDFSRPPRSFKTRALKFENSVFKGAIIGWHDSYYRVVVMLDKKRKYKLEALKDGYELRVE</sequence>
<dbReference type="KEGG" id="ccv:CCV52592_0613"/>
<dbReference type="HOGENOM" id="CLU_945552_0_0_7"/>
<dbReference type="STRING" id="360105.CCV52592_0613"/>
<reference evidence="1" key="1">
    <citation type="submission" date="2016-07" db="EMBL/GenBank/DDBJ databases">
        <title>Comparative genomics of the Campylobacter concisus group.</title>
        <authorList>
            <person name="Miller W.G."/>
            <person name="Yee E."/>
            <person name="Chapman M.H."/>
            <person name="Huynh S."/>
            <person name="Bono J.L."/>
            <person name="On S.L.W."/>
            <person name="StLeger J."/>
            <person name="Foster G."/>
            <person name="Parker C.T."/>
        </authorList>
    </citation>
    <scope>NUCLEOTIDE SEQUENCE</scope>
    <source>
        <strain evidence="1">525.92</strain>
    </source>
</reference>
<dbReference type="OrthoDB" id="5340273at2"/>
<dbReference type="RefSeq" id="WP_011992763.1">
    <property type="nucleotide sequence ID" value="NC_009715.2"/>
</dbReference>
<accession>A7H0M3</accession>
<gene>
    <name evidence="1" type="ORF">CCV52592_0613</name>
</gene>
<protein>
    <recommendedName>
        <fullName evidence="3">AMIN domain-containing protein</fullName>
    </recommendedName>
</protein>
<evidence type="ECO:0000313" key="2">
    <source>
        <dbReference type="Proteomes" id="UP000006380"/>
    </source>
</evidence>
<dbReference type="EMBL" id="CP000767">
    <property type="protein sequence ID" value="EAU01381.1"/>
    <property type="molecule type" value="Genomic_DNA"/>
</dbReference>
<name>A7H0M3_CAMC5</name>
<keyword evidence="2" id="KW-1185">Reference proteome</keyword>
<evidence type="ECO:0000313" key="1">
    <source>
        <dbReference type="EMBL" id="EAU01381.1"/>
    </source>
</evidence>
<evidence type="ECO:0008006" key="3">
    <source>
        <dbReference type="Google" id="ProtNLM"/>
    </source>
</evidence>
<dbReference type="Proteomes" id="UP000006380">
    <property type="component" value="Chromosome"/>
</dbReference>
<proteinExistence type="predicted"/>
<organism evidence="1 2">
    <name type="scientific">Campylobacter curvus (strain 525.92)</name>
    <dbReference type="NCBI Taxonomy" id="360105"/>
    <lineage>
        <taxon>Bacteria</taxon>
        <taxon>Pseudomonadati</taxon>
        <taxon>Campylobacterota</taxon>
        <taxon>Epsilonproteobacteria</taxon>
        <taxon>Campylobacterales</taxon>
        <taxon>Campylobacteraceae</taxon>
        <taxon>Campylobacter</taxon>
    </lineage>
</organism>